<proteinExistence type="predicted"/>
<gene>
    <name evidence="2" type="primary">ITSN2B</name>
</gene>
<protein>
    <submittedName>
        <fullName evidence="2">Intersectin 2b</fullName>
    </submittedName>
</protein>
<sequence length="49" mass="5365">GSSLYTEQLKLVFAFADVLRCLLPPSSEQPLDVGGGQQRLISSSEDKRK</sequence>
<dbReference type="AlphaFoldDB" id="A0A1A7WTI3"/>
<organism evidence="2">
    <name type="scientific">Iconisemion striatum</name>
    <dbReference type="NCBI Taxonomy" id="60296"/>
    <lineage>
        <taxon>Eukaryota</taxon>
        <taxon>Metazoa</taxon>
        <taxon>Chordata</taxon>
        <taxon>Craniata</taxon>
        <taxon>Vertebrata</taxon>
        <taxon>Euteleostomi</taxon>
        <taxon>Actinopterygii</taxon>
        <taxon>Neopterygii</taxon>
        <taxon>Teleostei</taxon>
        <taxon>Neoteleostei</taxon>
        <taxon>Acanthomorphata</taxon>
        <taxon>Ovalentaria</taxon>
        <taxon>Atherinomorphae</taxon>
        <taxon>Cyprinodontiformes</taxon>
        <taxon>Nothobranchiidae</taxon>
        <taxon>Iconisemion</taxon>
    </lineage>
</organism>
<dbReference type="EMBL" id="HADW01007449">
    <property type="protein sequence ID" value="SBP08849.1"/>
    <property type="molecule type" value="Transcribed_RNA"/>
</dbReference>
<reference evidence="2" key="1">
    <citation type="submission" date="2016-05" db="EMBL/GenBank/DDBJ databases">
        <authorList>
            <person name="Lavstsen T."/>
            <person name="Jespersen J.S."/>
        </authorList>
    </citation>
    <scope>NUCLEOTIDE SEQUENCE</scope>
    <source>
        <tissue evidence="2">Brain</tissue>
    </source>
</reference>
<feature type="region of interest" description="Disordered" evidence="1">
    <location>
        <begin position="26"/>
        <end position="49"/>
    </location>
</feature>
<feature type="non-terminal residue" evidence="2">
    <location>
        <position position="1"/>
    </location>
</feature>
<accession>A0A1A7WTI3</accession>
<evidence type="ECO:0000256" key="1">
    <source>
        <dbReference type="SAM" id="MobiDB-lite"/>
    </source>
</evidence>
<reference evidence="2" key="2">
    <citation type="submission" date="2016-06" db="EMBL/GenBank/DDBJ databases">
        <title>The genome of a short-lived fish provides insights into sex chromosome evolution and the genetic control of aging.</title>
        <authorList>
            <person name="Reichwald K."/>
            <person name="Felder M."/>
            <person name="Petzold A."/>
            <person name="Koch P."/>
            <person name="Groth M."/>
            <person name="Platzer M."/>
        </authorList>
    </citation>
    <scope>NUCLEOTIDE SEQUENCE</scope>
    <source>
        <tissue evidence="2">Brain</tissue>
    </source>
</reference>
<evidence type="ECO:0000313" key="2">
    <source>
        <dbReference type="EMBL" id="SBP08849.1"/>
    </source>
</evidence>
<name>A0A1A7WTI3_9TELE</name>